<reference evidence="6 7" key="1">
    <citation type="journal article" date="2020" name="ISME J.">
        <title>Uncovering the hidden diversity of litter-decomposition mechanisms in mushroom-forming fungi.</title>
        <authorList>
            <person name="Floudas D."/>
            <person name="Bentzer J."/>
            <person name="Ahren D."/>
            <person name="Johansson T."/>
            <person name="Persson P."/>
            <person name="Tunlid A."/>
        </authorList>
    </citation>
    <scope>NUCLEOTIDE SEQUENCE [LARGE SCALE GENOMIC DNA]</scope>
    <source>
        <strain evidence="6 7">CBS 291.85</strain>
    </source>
</reference>
<accession>A0A8H5CNJ5</accession>
<keyword evidence="3" id="KW-0274">FAD</keyword>
<dbReference type="GO" id="GO:0004499">
    <property type="term" value="F:N,N-dimethylaniline monooxygenase activity"/>
    <property type="evidence" value="ECO:0007669"/>
    <property type="project" value="InterPro"/>
</dbReference>
<organism evidence="6 7">
    <name type="scientific">Tetrapyrgos nigripes</name>
    <dbReference type="NCBI Taxonomy" id="182062"/>
    <lineage>
        <taxon>Eukaryota</taxon>
        <taxon>Fungi</taxon>
        <taxon>Dikarya</taxon>
        <taxon>Basidiomycota</taxon>
        <taxon>Agaricomycotina</taxon>
        <taxon>Agaricomycetes</taxon>
        <taxon>Agaricomycetidae</taxon>
        <taxon>Agaricales</taxon>
        <taxon>Marasmiineae</taxon>
        <taxon>Marasmiaceae</taxon>
        <taxon>Tetrapyrgos</taxon>
    </lineage>
</organism>
<dbReference type="GO" id="GO:0050661">
    <property type="term" value="F:NADP binding"/>
    <property type="evidence" value="ECO:0007669"/>
    <property type="project" value="InterPro"/>
</dbReference>
<feature type="signal peptide" evidence="5">
    <location>
        <begin position="1"/>
        <end position="34"/>
    </location>
</feature>
<dbReference type="InterPro" id="IPR020946">
    <property type="entry name" value="Flavin_mOase-like"/>
</dbReference>
<evidence type="ECO:0000313" key="7">
    <source>
        <dbReference type="Proteomes" id="UP000559256"/>
    </source>
</evidence>
<feature type="chain" id="PRO_5034415864" description="Flavin-containing monooxygenase" evidence="5">
    <location>
        <begin position="35"/>
        <end position="582"/>
    </location>
</feature>
<dbReference type="Pfam" id="PF13450">
    <property type="entry name" value="NAD_binding_8"/>
    <property type="match status" value="1"/>
</dbReference>
<evidence type="ECO:0000313" key="6">
    <source>
        <dbReference type="EMBL" id="KAF5343912.1"/>
    </source>
</evidence>
<keyword evidence="4" id="KW-0560">Oxidoreductase</keyword>
<protein>
    <recommendedName>
        <fullName evidence="8">Flavin-containing monooxygenase</fullName>
    </recommendedName>
</protein>
<dbReference type="Pfam" id="PF00743">
    <property type="entry name" value="FMO-like"/>
    <property type="match status" value="1"/>
</dbReference>
<evidence type="ECO:0000256" key="2">
    <source>
        <dbReference type="ARBA" id="ARBA00022630"/>
    </source>
</evidence>
<comment type="caution">
    <text evidence="6">The sequence shown here is derived from an EMBL/GenBank/DDBJ whole genome shotgun (WGS) entry which is preliminary data.</text>
</comment>
<keyword evidence="7" id="KW-1185">Reference proteome</keyword>
<proteinExistence type="inferred from homology"/>
<dbReference type="Gene3D" id="3.50.50.60">
    <property type="entry name" value="FAD/NAD(P)-binding domain"/>
    <property type="match status" value="2"/>
</dbReference>
<evidence type="ECO:0000256" key="3">
    <source>
        <dbReference type="ARBA" id="ARBA00022827"/>
    </source>
</evidence>
<evidence type="ECO:0000256" key="4">
    <source>
        <dbReference type="ARBA" id="ARBA00023002"/>
    </source>
</evidence>
<sequence length="582" mass="65748">MMNDSIVYGFLLPQSSLMRLSFVSVLALCSTVIAEDQAPFLSPPNNAAEKQHYEFKWPIKNVAVIGSGAGGLQSYRELTRTGFNVRIFERDSVPGGNWRYTEEPPLAAPVPDASCLVADYVPTIPPKGAQLPFEKVHLNAAIEELYRQRRDHRQPKPVWASLKSNSPAPIFQIPDFPWPQSTPWEVPRQLLERYVKSFASLLGVNSNDESIDISYDTRVELVEKRYVRGVEAGWTLTLRKFTQTGNSSYTETWWTEDFDAVVVATGRYNAPHIPSIAGLDEWAAKFPDSVVHSRSYRRPEDLQNKTVLIIGASTSAVEISIDVNKHAKNVLLSVRPDTDPQPHLRHVVTLSRVLKNSTVMGEIKRFHPVEESSGISSGKIELYNGTIISGVDHIIAATGFRYAFPFLPQYHNPSLGRDDHTPVGSKAPLITDCSHIRSLYMDIFYIEEPTLGFTNMNGGIQVFLWGDYPAFAFAKVWAGQAKLPSTEDMWKKYHEELRARGGYGKNYHFLGWDDMMARIRFFVEWLNEGTGRQINCPSASLSQIFPIWFKAHYPIIEDEDKSFQPSLGQGSERLDIFEANDW</sequence>
<keyword evidence="2" id="KW-0285">Flavoprotein</keyword>
<dbReference type="AlphaFoldDB" id="A0A8H5CNJ5"/>
<dbReference type="EMBL" id="JAACJM010000131">
    <property type="protein sequence ID" value="KAF5343912.1"/>
    <property type="molecule type" value="Genomic_DNA"/>
</dbReference>
<dbReference type="Proteomes" id="UP000559256">
    <property type="component" value="Unassembled WGS sequence"/>
</dbReference>
<dbReference type="SUPFAM" id="SSF51905">
    <property type="entry name" value="FAD/NAD(P)-binding domain"/>
    <property type="match status" value="1"/>
</dbReference>
<keyword evidence="5" id="KW-0732">Signal</keyword>
<dbReference type="InterPro" id="IPR036188">
    <property type="entry name" value="FAD/NAD-bd_sf"/>
</dbReference>
<evidence type="ECO:0008006" key="8">
    <source>
        <dbReference type="Google" id="ProtNLM"/>
    </source>
</evidence>
<evidence type="ECO:0000256" key="1">
    <source>
        <dbReference type="ARBA" id="ARBA00009183"/>
    </source>
</evidence>
<evidence type="ECO:0000256" key="5">
    <source>
        <dbReference type="SAM" id="SignalP"/>
    </source>
</evidence>
<gene>
    <name evidence="6" type="ORF">D9758_012108</name>
</gene>
<comment type="similarity">
    <text evidence="1">Belongs to the FMO family.</text>
</comment>
<dbReference type="InterPro" id="IPR050346">
    <property type="entry name" value="FMO-like"/>
</dbReference>
<dbReference type="PANTHER" id="PTHR23023">
    <property type="entry name" value="DIMETHYLANILINE MONOOXYGENASE"/>
    <property type="match status" value="1"/>
</dbReference>
<name>A0A8H5CNJ5_9AGAR</name>
<dbReference type="OrthoDB" id="66881at2759"/>
<dbReference type="GO" id="GO:0050660">
    <property type="term" value="F:flavin adenine dinucleotide binding"/>
    <property type="evidence" value="ECO:0007669"/>
    <property type="project" value="InterPro"/>
</dbReference>